<keyword evidence="5 6" id="KW-0472">Membrane</keyword>
<reference evidence="7 8" key="1">
    <citation type="submission" date="2024-05" db="EMBL/GenBank/DDBJ databases">
        <title>Neorhizobium sp. Rsf11, a plant growth promoting and heavy metal resistant PAH-degrader.</title>
        <authorList>
            <person name="Golubev S.N."/>
            <person name="Muratova A.Y."/>
            <person name="Markelova M.I."/>
        </authorList>
    </citation>
    <scope>NUCLEOTIDE SEQUENCE [LARGE SCALE GENOMIC DNA]</scope>
    <source>
        <strain evidence="7 8">Rsf11</strain>
    </source>
</reference>
<evidence type="ECO:0000256" key="3">
    <source>
        <dbReference type="ARBA" id="ARBA00022692"/>
    </source>
</evidence>
<organism evidence="7 8">
    <name type="scientific">Neorhizobium phenanthreniclasticum</name>
    <dbReference type="NCBI Taxonomy" id="3157917"/>
    <lineage>
        <taxon>Bacteria</taxon>
        <taxon>Pseudomonadati</taxon>
        <taxon>Pseudomonadota</taxon>
        <taxon>Alphaproteobacteria</taxon>
        <taxon>Hyphomicrobiales</taxon>
        <taxon>Rhizobiaceae</taxon>
        <taxon>Rhizobium/Agrobacterium group</taxon>
        <taxon>Neorhizobium</taxon>
    </lineage>
</organism>
<comment type="caution">
    <text evidence="7">The sequence shown here is derived from an EMBL/GenBank/DDBJ whole genome shotgun (WGS) entry which is preliminary data.</text>
</comment>
<feature type="transmembrane region" description="Helical" evidence="6">
    <location>
        <begin position="72"/>
        <end position="92"/>
    </location>
</feature>
<keyword evidence="2" id="KW-1003">Cell membrane</keyword>
<feature type="transmembrane region" description="Helical" evidence="6">
    <location>
        <begin position="113"/>
        <end position="135"/>
    </location>
</feature>
<evidence type="ECO:0000256" key="5">
    <source>
        <dbReference type="ARBA" id="ARBA00023136"/>
    </source>
</evidence>
<feature type="transmembrane region" description="Helical" evidence="6">
    <location>
        <begin position="6"/>
        <end position="28"/>
    </location>
</feature>
<name>A0ABV0M240_9HYPH</name>
<dbReference type="Proteomes" id="UP001496627">
    <property type="component" value="Unassembled WGS sequence"/>
</dbReference>
<dbReference type="EMBL" id="JBEAAL010000005">
    <property type="protein sequence ID" value="MEQ1405110.1"/>
    <property type="molecule type" value="Genomic_DNA"/>
</dbReference>
<evidence type="ECO:0000313" key="7">
    <source>
        <dbReference type="EMBL" id="MEQ1405110.1"/>
    </source>
</evidence>
<sequence length="202" mass="21617">MTGWDAVWFFIISFTIAAALPGAGQGALIAQVMSRGGRNAVPFAIGMVSGNFLWLTAAVLGLSQLALRFEPVFIAVKWLGVAYLIFLAFRLWNAGAMPSVPRETDKAQGFLSGAFLTIGNPKAVVFFGAILPHAFDMGALSLQQLSFILIGGVSIDLAVQTVYVLVAERARRLVQSERHMRIVNRCSAGIITGSAVMIASRT</sequence>
<dbReference type="RefSeq" id="WP_227703284.1">
    <property type="nucleotide sequence ID" value="NZ_JBEAAL010000005.1"/>
</dbReference>
<evidence type="ECO:0000256" key="6">
    <source>
        <dbReference type="SAM" id="Phobius"/>
    </source>
</evidence>
<feature type="transmembrane region" description="Helical" evidence="6">
    <location>
        <begin position="147"/>
        <end position="166"/>
    </location>
</feature>
<proteinExistence type="predicted"/>
<keyword evidence="8" id="KW-1185">Reference proteome</keyword>
<evidence type="ECO:0000256" key="1">
    <source>
        <dbReference type="ARBA" id="ARBA00004651"/>
    </source>
</evidence>
<dbReference type="InterPro" id="IPR001123">
    <property type="entry name" value="LeuE-type"/>
</dbReference>
<comment type="subcellular location">
    <subcellularLocation>
        <location evidence="1">Cell membrane</location>
        <topology evidence="1">Multi-pass membrane protein</topology>
    </subcellularLocation>
</comment>
<protein>
    <submittedName>
        <fullName evidence="7">LysE family translocator</fullName>
    </submittedName>
</protein>
<evidence type="ECO:0000256" key="4">
    <source>
        <dbReference type="ARBA" id="ARBA00022989"/>
    </source>
</evidence>
<evidence type="ECO:0000256" key="2">
    <source>
        <dbReference type="ARBA" id="ARBA00022475"/>
    </source>
</evidence>
<keyword evidence="3 6" id="KW-0812">Transmembrane</keyword>
<dbReference type="Pfam" id="PF01810">
    <property type="entry name" value="LysE"/>
    <property type="match status" value="1"/>
</dbReference>
<keyword evidence="4 6" id="KW-1133">Transmembrane helix</keyword>
<dbReference type="PANTHER" id="PTHR30086:SF20">
    <property type="entry name" value="ARGININE EXPORTER PROTEIN ARGO-RELATED"/>
    <property type="match status" value="1"/>
</dbReference>
<accession>A0ABV0M240</accession>
<dbReference type="PANTHER" id="PTHR30086">
    <property type="entry name" value="ARGININE EXPORTER PROTEIN ARGO"/>
    <property type="match status" value="1"/>
</dbReference>
<gene>
    <name evidence="7" type="ORF">ABK249_09225</name>
</gene>
<evidence type="ECO:0000313" key="8">
    <source>
        <dbReference type="Proteomes" id="UP001496627"/>
    </source>
</evidence>
<feature type="transmembrane region" description="Helical" evidence="6">
    <location>
        <begin position="40"/>
        <end position="60"/>
    </location>
</feature>